<name>A0AA47MKS4_MERPO</name>
<evidence type="ECO:0000313" key="1">
    <source>
        <dbReference type="EMBL" id="KAK0141881.1"/>
    </source>
</evidence>
<dbReference type="SUPFAM" id="SSF56436">
    <property type="entry name" value="C-type lectin-like"/>
    <property type="match status" value="1"/>
</dbReference>
<proteinExistence type="predicted"/>
<dbReference type="InterPro" id="IPR016187">
    <property type="entry name" value="CTDL_fold"/>
</dbReference>
<accession>A0AA47MKS4</accession>
<protein>
    <recommendedName>
        <fullName evidence="3">C-type lectin domain-containing protein</fullName>
    </recommendedName>
</protein>
<evidence type="ECO:0008006" key="3">
    <source>
        <dbReference type="Google" id="ProtNLM"/>
    </source>
</evidence>
<dbReference type="EMBL" id="JAOPHQ010003726">
    <property type="protein sequence ID" value="KAK0141881.1"/>
    <property type="molecule type" value="Genomic_DNA"/>
</dbReference>
<gene>
    <name evidence="1" type="ORF">N1851_020454</name>
</gene>
<reference evidence="1" key="1">
    <citation type="journal article" date="2023" name="Front. Mar. Sci.">
        <title>A new Merluccius polli reference genome to investigate the effects of global change in West African waters.</title>
        <authorList>
            <person name="Mateo J.L."/>
            <person name="Blanco-Fernandez C."/>
            <person name="Garcia-Vazquez E."/>
            <person name="Machado-Schiaffino G."/>
        </authorList>
    </citation>
    <scope>NUCLEOTIDE SEQUENCE</scope>
    <source>
        <strain evidence="1">C29</strain>
        <tissue evidence="1">Fin</tissue>
    </source>
</reference>
<organism evidence="1 2">
    <name type="scientific">Merluccius polli</name>
    <name type="common">Benguela hake</name>
    <name type="synonym">Merluccius cadenati</name>
    <dbReference type="NCBI Taxonomy" id="89951"/>
    <lineage>
        <taxon>Eukaryota</taxon>
        <taxon>Metazoa</taxon>
        <taxon>Chordata</taxon>
        <taxon>Craniata</taxon>
        <taxon>Vertebrata</taxon>
        <taxon>Euteleostomi</taxon>
        <taxon>Actinopterygii</taxon>
        <taxon>Neopterygii</taxon>
        <taxon>Teleostei</taxon>
        <taxon>Neoteleostei</taxon>
        <taxon>Acanthomorphata</taxon>
        <taxon>Zeiogadaria</taxon>
        <taxon>Gadariae</taxon>
        <taxon>Gadiformes</taxon>
        <taxon>Gadoidei</taxon>
        <taxon>Merlucciidae</taxon>
        <taxon>Merluccius</taxon>
    </lineage>
</organism>
<dbReference type="Proteomes" id="UP001174136">
    <property type="component" value="Unassembled WGS sequence"/>
</dbReference>
<comment type="caution">
    <text evidence="1">The sequence shown here is derived from an EMBL/GenBank/DDBJ whole genome shotgun (WGS) entry which is preliminary data.</text>
</comment>
<sequence>MLERTYDNPKAREWIQRRDNWMSDTIQNEILEILAHAVQRHIVSDARRSSFFGLTADGTTDLALITFSDQLSTPGQKEVPARLPPGEPTCDKSCVYLDVDGTWMTAFCNMTKNSACMQSAGTVRR</sequence>
<keyword evidence="2" id="KW-1185">Reference proteome</keyword>
<dbReference type="AlphaFoldDB" id="A0AA47MKS4"/>
<evidence type="ECO:0000313" key="2">
    <source>
        <dbReference type="Proteomes" id="UP001174136"/>
    </source>
</evidence>